<keyword evidence="2" id="KW-1185">Reference proteome</keyword>
<organism evidence="1 2">
    <name type="scientific">Ectorhizobium quercum</name>
    <dbReference type="NCBI Taxonomy" id="2965071"/>
    <lineage>
        <taxon>Bacteria</taxon>
        <taxon>Pseudomonadati</taxon>
        <taxon>Pseudomonadota</taxon>
        <taxon>Alphaproteobacteria</taxon>
        <taxon>Hyphomicrobiales</taxon>
        <taxon>Rhizobiaceae</taxon>
        <taxon>Ectorhizobium</taxon>
    </lineage>
</organism>
<dbReference type="RefSeq" id="WP_306412488.1">
    <property type="nucleotide sequence ID" value="NZ_JANFPI010000006.1"/>
</dbReference>
<accession>A0AAE3N0Y7</accession>
<sequence>MASTTSFRPIRLLWIAGMVSTTLLPLPAFALDGQALLAKINAVQAENGGVQVRASEIDVSGNDVVLKNATLSVAGVDGQPDQSISPGDITLTDVEERGDGGYVIGTVAIPPIRTAGDGTEFTVGAIGLTGLVIPADPKAPGLASLSYYDKATFGPITISANGRPYLTIGGIEASMTPTPDEPGVAFETRALGITVTPEPADAAWLTNLGLETLKGDVTMAGSWLAREGTITVDDAVLTAAGLGTLTLDLGLTGMTEQLYAGMQQTTAQLKAAGGDSVAKAQASQLALFGIAQQINVGDITLSFKDDGLTGRALSSAAKHQGVSEDQVGEAVRAVVPMVLAQNGIRDPENRISSALQTFLADPQNLTIQYTPEKPVPALQLISAPLTLLNGPDMTISANEDQD</sequence>
<evidence type="ECO:0000313" key="2">
    <source>
        <dbReference type="Proteomes" id="UP001208771"/>
    </source>
</evidence>
<gene>
    <name evidence="1" type="ORF">NOF55_17925</name>
</gene>
<comment type="caution">
    <text evidence="1">The sequence shown here is derived from an EMBL/GenBank/DDBJ whole genome shotgun (WGS) entry which is preliminary data.</text>
</comment>
<dbReference type="EMBL" id="JANFPI010000006">
    <property type="protein sequence ID" value="MCX8998988.1"/>
    <property type="molecule type" value="Genomic_DNA"/>
</dbReference>
<evidence type="ECO:0000313" key="1">
    <source>
        <dbReference type="EMBL" id="MCX8998988.1"/>
    </source>
</evidence>
<proteinExistence type="predicted"/>
<dbReference type="AlphaFoldDB" id="A0AAE3N0Y7"/>
<dbReference type="Proteomes" id="UP001208771">
    <property type="component" value="Unassembled WGS sequence"/>
</dbReference>
<protein>
    <submittedName>
        <fullName evidence="1">Uncharacterized protein</fullName>
    </submittedName>
</protein>
<name>A0AAE3N0Y7_9HYPH</name>
<reference evidence="1" key="1">
    <citation type="submission" date="2022-07" db="EMBL/GenBank/DDBJ databases">
        <title>Ectorhizobium quercum gen.nov., sp. nov.</title>
        <authorList>
            <person name="Ma T."/>
            <person name="Li Y."/>
        </authorList>
    </citation>
    <scope>NUCLEOTIDE SEQUENCE</scope>
    <source>
        <strain evidence="1">BDR2-2</strain>
    </source>
</reference>